<keyword evidence="6 8" id="KW-0460">Magnesium</keyword>
<reference evidence="10 11" key="1">
    <citation type="submission" date="2019-04" db="EMBL/GenBank/DDBJ databases">
        <title>Phreatobacter aquaticus sp. nov.</title>
        <authorList>
            <person name="Choi A."/>
            <person name="Baek K."/>
        </authorList>
    </citation>
    <scope>NUCLEOTIDE SEQUENCE [LARGE SCALE GENOMIC DNA]</scope>
    <source>
        <strain evidence="10 11">NMCR1094</strain>
    </source>
</reference>
<dbReference type="RefSeq" id="WP_137097654.1">
    <property type="nucleotide sequence ID" value="NZ_CP039865.1"/>
</dbReference>
<evidence type="ECO:0000256" key="7">
    <source>
        <dbReference type="ARBA" id="ARBA00038093"/>
    </source>
</evidence>
<dbReference type="GO" id="GO:0016787">
    <property type="term" value="F:hydrolase activity"/>
    <property type="evidence" value="ECO:0007669"/>
    <property type="project" value="UniProtKB-KW"/>
</dbReference>
<dbReference type="InterPro" id="IPR022907">
    <property type="entry name" value="VapC_family"/>
</dbReference>
<dbReference type="HAMAP" id="MF_00265">
    <property type="entry name" value="VapC_Nob1"/>
    <property type="match status" value="1"/>
</dbReference>
<keyword evidence="11" id="KW-1185">Reference proteome</keyword>
<accession>A0A4D7QAT9</accession>
<keyword evidence="8" id="KW-0800">Toxin</keyword>
<keyword evidence="5 8" id="KW-0378">Hydrolase</keyword>
<dbReference type="Proteomes" id="UP000298588">
    <property type="component" value="Chromosome"/>
</dbReference>
<dbReference type="SUPFAM" id="SSF88723">
    <property type="entry name" value="PIN domain-like"/>
    <property type="match status" value="1"/>
</dbReference>
<dbReference type="GO" id="GO:0000287">
    <property type="term" value="F:magnesium ion binding"/>
    <property type="evidence" value="ECO:0007669"/>
    <property type="project" value="UniProtKB-UniRule"/>
</dbReference>
<keyword evidence="4 8" id="KW-0479">Metal-binding</keyword>
<dbReference type="InterPro" id="IPR002716">
    <property type="entry name" value="PIN_dom"/>
</dbReference>
<evidence type="ECO:0000313" key="10">
    <source>
        <dbReference type="EMBL" id="QCK84318.1"/>
    </source>
</evidence>
<dbReference type="Gene3D" id="3.40.50.1010">
    <property type="entry name" value="5'-nuclease"/>
    <property type="match status" value="1"/>
</dbReference>
<name>A0A4D7QAT9_9HYPH</name>
<keyword evidence="3 8" id="KW-0540">Nuclease</keyword>
<dbReference type="KEGG" id="paqt:E8L99_00165"/>
<organism evidence="10 11">
    <name type="scientific">Phreatobacter aquaticus</name>
    <dbReference type="NCBI Taxonomy" id="2570229"/>
    <lineage>
        <taxon>Bacteria</taxon>
        <taxon>Pseudomonadati</taxon>
        <taxon>Pseudomonadota</taxon>
        <taxon>Alphaproteobacteria</taxon>
        <taxon>Hyphomicrobiales</taxon>
        <taxon>Phreatobacteraceae</taxon>
        <taxon>Phreatobacter</taxon>
    </lineage>
</organism>
<dbReference type="GO" id="GO:0004540">
    <property type="term" value="F:RNA nuclease activity"/>
    <property type="evidence" value="ECO:0007669"/>
    <property type="project" value="InterPro"/>
</dbReference>
<feature type="domain" description="PIN" evidence="9">
    <location>
        <begin position="3"/>
        <end position="121"/>
    </location>
</feature>
<dbReference type="Pfam" id="PF01850">
    <property type="entry name" value="PIN"/>
    <property type="match status" value="1"/>
</dbReference>
<evidence type="ECO:0000256" key="3">
    <source>
        <dbReference type="ARBA" id="ARBA00022722"/>
    </source>
</evidence>
<evidence type="ECO:0000313" key="11">
    <source>
        <dbReference type="Proteomes" id="UP000298588"/>
    </source>
</evidence>
<dbReference type="PANTHER" id="PTHR33653">
    <property type="entry name" value="RIBONUCLEASE VAPC2"/>
    <property type="match status" value="1"/>
</dbReference>
<comment type="function">
    <text evidence="8">Toxic component of a toxin-antitoxin (TA) system. An RNase.</text>
</comment>
<dbReference type="PANTHER" id="PTHR33653:SF1">
    <property type="entry name" value="RIBONUCLEASE VAPC2"/>
    <property type="match status" value="1"/>
</dbReference>
<keyword evidence="2 8" id="KW-1277">Toxin-antitoxin system</keyword>
<feature type="binding site" evidence="8">
    <location>
        <position position="5"/>
    </location>
    <ligand>
        <name>Mg(2+)</name>
        <dbReference type="ChEBI" id="CHEBI:18420"/>
    </ligand>
</feature>
<evidence type="ECO:0000256" key="1">
    <source>
        <dbReference type="ARBA" id="ARBA00001946"/>
    </source>
</evidence>
<evidence type="ECO:0000256" key="2">
    <source>
        <dbReference type="ARBA" id="ARBA00022649"/>
    </source>
</evidence>
<dbReference type="InterPro" id="IPR029060">
    <property type="entry name" value="PIN-like_dom_sf"/>
</dbReference>
<dbReference type="EMBL" id="CP039865">
    <property type="protein sequence ID" value="QCK84318.1"/>
    <property type="molecule type" value="Genomic_DNA"/>
</dbReference>
<evidence type="ECO:0000256" key="4">
    <source>
        <dbReference type="ARBA" id="ARBA00022723"/>
    </source>
</evidence>
<evidence type="ECO:0000259" key="9">
    <source>
        <dbReference type="Pfam" id="PF01850"/>
    </source>
</evidence>
<dbReference type="InterPro" id="IPR050556">
    <property type="entry name" value="Type_II_TA_system_RNase"/>
</dbReference>
<proteinExistence type="inferred from homology"/>
<protein>
    <recommendedName>
        <fullName evidence="8">Ribonuclease VapC</fullName>
        <shortName evidence="8">RNase VapC</shortName>
        <ecNumber evidence="8">3.1.-.-</ecNumber>
    </recommendedName>
    <alternativeName>
        <fullName evidence="8">Toxin VapC</fullName>
    </alternativeName>
</protein>
<sequence>MTVVDTNVLIDIFSDDPTWARWSTEQVIAAGNAGPVVTTPINYAELSARFDKRSDLTAWLDRLEVKLEETPPDALFRAGKAFAAYRESGGPRTSLLADFLIGAHAEVIGHAILTRDTRRFRTYFPAVRLIAPDTP</sequence>
<dbReference type="EC" id="3.1.-.-" evidence="8"/>
<comment type="cofactor">
    <cofactor evidence="1 8">
        <name>Mg(2+)</name>
        <dbReference type="ChEBI" id="CHEBI:18420"/>
    </cofactor>
</comment>
<evidence type="ECO:0000256" key="8">
    <source>
        <dbReference type="HAMAP-Rule" id="MF_00265"/>
    </source>
</evidence>
<dbReference type="AlphaFoldDB" id="A0A4D7QAT9"/>
<feature type="binding site" evidence="8">
    <location>
        <position position="98"/>
    </location>
    <ligand>
        <name>Mg(2+)</name>
        <dbReference type="ChEBI" id="CHEBI:18420"/>
    </ligand>
</feature>
<comment type="similarity">
    <text evidence="7 8">Belongs to the PINc/VapC protein family.</text>
</comment>
<gene>
    <name evidence="8" type="primary">vapC</name>
    <name evidence="10" type="ORF">E8L99_00165</name>
</gene>
<evidence type="ECO:0000256" key="6">
    <source>
        <dbReference type="ARBA" id="ARBA00022842"/>
    </source>
</evidence>
<dbReference type="GO" id="GO:0090729">
    <property type="term" value="F:toxin activity"/>
    <property type="evidence" value="ECO:0007669"/>
    <property type="project" value="UniProtKB-KW"/>
</dbReference>
<dbReference type="OrthoDB" id="9800524at2"/>
<evidence type="ECO:0000256" key="5">
    <source>
        <dbReference type="ARBA" id="ARBA00022801"/>
    </source>
</evidence>